<reference evidence="5" key="1">
    <citation type="submission" date="2023-03" db="EMBL/GenBank/DDBJ databases">
        <title>Andean soil-derived lignocellulolytic bacterial consortium as a source of novel taxa and putative plastic-active enzymes.</title>
        <authorList>
            <person name="Diaz-Garcia L."/>
            <person name="Chuvochina M."/>
            <person name="Feuerriegel G."/>
            <person name="Bunk B."/>
            <person name="Sproer C."/>
            <person name="Streit W.R."/>
            <person name="Rodriguez L.M."/>
            <person name="Overmann J."/>
            <person name="Jimenez D.J."/>
        </authorList>
    </citation>
    <scope>NUCLEOTIDE SEQUENCE</scope>
    <source>
        <strain evidence="5">MAG 4196</strain>
    </source>
</reference>
<dbReference type="Proteomes" id="UP001217476">
    <property type="component" value="Chromosome"/>
</dbReference>
<comment type="similarity">
    <text evidence="1">Belongs to the patatin family.</text>
</comment>
<dbReference type="Gene3D" id="3.40.1090.10">
    <property type="entry name" value="Cytosolic phospholipase A2 catalytic domain"/>
    <property type="match status" value="1"/>
</dbReference>
<accession>A0AAJ5VWB4</accession>
<protein>
    <submittedName>
        <fullName evidence="5">CBASS cGAMP-activated phospholipase</fullName>
    </submittedName>
</protein>
<keyword evidence="2 3" id="KW-0443">Lipid metabolism</keyword>
<dbReference type="InterPro" id="IPR002641">
    <property type="entry name" value="PNPLA_dom"/>
</dbReference>
<feature type="domain" description="PNPLA" evidence="4">
    <location>
        <begin position="31"/>
        <end position="217"/>
    </location>
</feature>
<sequence>MNYIAPRRSDGTIQHNRVKQPWPEERLFRILSIDGGGIRGVFPAAYLAELERRFLNGKPVADHFDMIAGTSTGGIIALALAKGMTATEAMTIYTKRGHTIFPKPKRFAAIRQKLRWLFKAKHDQNALMDELLEVFGDMYIDDAEVRLVIPSFEGQHGEPWIYKTPHHPDYKKDRHVTAARVALHTAAAPTIYSGVANDGHTMVDGGLWANNPVMQALVDVMVCYDVPSENIRILSIGTGDDLFSTADLQTSGVFGWTNPLRAGGPALFRAAVKAQSHNANGQAGLLIGKPNLIRIDPAEGDNPIALDDVERAVRELPSVARSMAESSGQHVNSMFFGDTADVYLKCPVS</sequence>
<feature type="short sequence motif" description="GXGXXG" evidence="3">
    <location>
        <begin position="35"/>
        <end position="40"/>
    </location>
</feature>
<evidence type="ECO:0000256" key="2">
    <source>
        <dbReference type="ARBA" id="ARBA00023098"/>
    </source>
</evidence>
<dbReference type="EMBL" id="CP119312">
    <property type="protein sequence ID" value="WEK04594.1"/>
    <property type="molecule type" value="Genomic_DNA"/>
</dbReference>
<feature type="active site" description="Nucleophile" evidence="3">
    <location>
        <position position="71"/>
    </location>
</feature>
<feature type="short sequence motif" description="GXSXG" evidence="3">
    <location>
        <begin position="69"/>
        <end position="73"/>
    </location>
</feature>
<dbReference type="PROSITE" id="PS51635">
    <property type="entry name" value="PNPLA"/>
    <property type="match status" value="1"/>
</dbReference>
<proteinExistence type="inferred from homology"/>
<dbReference type="GO" id="GO:0047372">
    <property type="term" value="F:monoacylglycerol lipase activity"/>
    <property type="evidence" value="ECO:0007669"/>
    <property type="project" value="TreeGrafter"/>
</dbReference>
<evidence type="ECO:0000313" key="6">
    <source>
        <dbReference type="Proteomes" id="UP001217476"/>
    </source>
</evidence>
<dbReference type="GO" id="GO:0016042">
    <property type="term" value="P:lipid catabolic process"/>
    <property type="evidence" value="ECO:0007669"/>
    <property type="project" value="UniProtKB-UniRule"/>
</dbReference>
<evidence type="ECO:0000313" key="5">
    <source>
        <dbReference type="EMBL" id="WEK04594.1"/>
    </source>
</evidence>
<gene>
    <name evidence="5" type="ORF">P0Y65_20860</name>
</gene>
<dbReference type="CDD" id="cd07199">
    <property type="entry name" value="Pat17_PNPLA8_PNPLA9_like"/>
    <property type="match status" value="1"/>
</dbReference>
<feature type="short sequence motif" description="DGA/G" evidence="3">
    <location>
        <begin position="204"/>
        <end position="206"/>
    </location>
</feature>
<evidence type="ECO:0000259" key="4">
    <source>
        <dbReference type="PROSITE" id="PS51635"/>
    </source>
</evidence>
<dbReference type="SUPFAM" id="SSF52151">
    <property type="entry name" value="FabD/lysophospholipase-like"/>
    <property type="match status" value="1"/>
</dbReference>
<dbReference type="PANTHER" id="PTHR32176:SF92">
    <property type="entry name" value="XYLOSE ISOMERASE"/>
    <property type="match status" value="1"/>
</dbReference>
<keyword evidence="3" id="KW-0442">Lipid degradation</keyword>
<organism evidence="5 6">
    <name type="scientific">Candidatus Devosia phytovorans</name>
    <dbReference type="NCBI Taxonomy" id="3121372"/>
    <lineage>
        <taxon>Bacteria</taxon>
        <taxon>Pseudomonadati</taxon>
        <taxon>Pseudomonadota</taxon>
        <taxon>Alphaproteobacteria</taxon>
        <taxon>Hyphomicrobiales</taxon>
        <taxon>Devosiaceae</taxon>
        <taxon>Devosia</taxon>
    </lineage>
</organism>
<keyword evidence="3" id="KW-0378">Hydrolase</keyword>
<feature type="active site" description="Proton acceptor" evidence="3">
    <location>
        <position position="204"/>
    </location>
</feature>
<name>A0AAJ5VWB4_9HYPH</name>
<dbReference type="InterPro" id="IPR016035">
    <property type="entry name" value="Acyl_Trfase/lysoPLipase"/>
</dbReference>
<dbReference type="NCBIfam" id="NF041079">
    <property type="entry name" value="CBASS_lipase"/>
    <property type="match status" value="1"/>
</dbReference>
<evidence type="ECO:0000256" key="1">
    <source>
        <dbReference type="ARBA" id="ARBA00010240"/>
    </source>
</evidence>
<dbReference type="PANTHER" id="PTHR32176">
    <property type="entry name" value="XYLOSE ISOMERASE"/>
    <property type="match status" value="1"/>
</dbReference>
<evidence type="ECO:0000256" key="3">
    <source>
        <dbReference type="PROSITE-ProRule" id="PRU01161"/>
    </source>
</evidence>
<dbReference type="Pfam" id="PF01734">
    <property type="entry name" value="Patatin"/>
    <property type="match status" value="1"/>
</dbReference>
<dbReference type="GO" id="GO:0004620">
    <property type="term" value="F:phospholipase activity"/>
    <property type="evidence" value="ECO:0007669"/>
    <property type="project" value="TreeGrafter"/>
</dbReference>
<dbReference type="AlphaFoldDB" id="A0AAJ5VWB4"/>